<evidence type="ECO:0000256" key="5">
    <source>
        <dbReference type="SAM" id="MobiDB-lite"/>
    </source>
</evidence>
<dbReference type="Pfam" id="PF01523">
    <property type="entry name" value="PmbA_TldD_1st"/>
    <property type="match status" value="1"/>
</dbReference>
<keyword evidence="2" id="KW-0645">Protease</keyword>
<dbReference type="InterPro" id="IPR045569">
    <property type="entry name" value="Metalloprtase-TldD/E_C"/>
</dbReference>
<dbReference type="AlphaFoldDB" id="A0A140DRF0"/>
<dbReference type="PIRSF" id="PIRSF004919">
    <property type="entry name" value="TldD"/>
    <property type="match status" value="1"/>
</dbReference>
<evidence type="ECO:0000259" key="8">
    <source>
        <dbReference type="Pfam" id="PF19290"/>
    </source>
</evidence>
<evidence type="ECO:0000313" key="9">
    <source>
        <dbReference type="EMBL" id="AMK53227.1"/>
    </source>
</evidence>
<keyword evidence="10" id="KW-1185">Reference proteome</keyword>
<organism evidence="9 10">
    <name type="scientific">Faecalibaculum rodentium</name>
    <dbReference type="NCBI Taxonomy" id="1702221"/>
    <lineage>
        <taxon>Bacteria</taxon>
        <taxon>Bacillati</taxon>
        <taxon>Bacillota</taxon>
        <taxon>Erysipelotrichia</taxon>
        <taxon>Erysipelotrichales</taxon>
        <taxon>Erysipelotrichaceae</taxon>
        <taxon>Faecalibaculum</taxon>
    </lineage>
</organism>
<dbReference type="Pfam" id="PF19289">
    <property type="entry name" value="PmbA_TldD_3rd"/>
    <property type="match status" value="1"/>
</dbReference>
<dbReference type="InterPro" id="IPR002510">
    <property type="entry name" value="Metalloprtase-TldD/E_N"/>
</dbReference>
<name>A0A140DRF0_9FIRM</name>
<dbReference type="PATRIC" id="fig|1702221.3.peg.86"/>
<evidence type="ECO:0000259" key="6">
    <source>
        <dbReference type="Pfam" id="PF01523"/>
    </source>
</evidence>
<dbReference type="PANTHER" id="PTHR30624:SF4">
    <property type="entry name" value="METALLOPROTEASE TLDD"/>
    <property type="match status" value="1"/>
</dbReference>
<reference evidence="9 10" key="1">
    <citation type="journal article" date="2016" name="Gut Pathog.">
        <title>Whole genome sequencing of "Faecalibaculum rodentium" ALO17, isolated from C57BL/6J laboratory mouse feces.</title>
        <authorList>
            <person name="Lim S."/>
            <person name="Chang D.H."/>
            <person name="Ahn S."/>
            <person name="Kim B.C."/>
        </authorList>
    </citation>
    <scope>NUCLEOTIDE SEQUENCE [LARGE SCALE GENOMIC DNA]</scope>
    <source>
        <strain evidence="9 10">Alo17</strain>
    </source>
</reference>
<feature type="domain" description="Metalloprotease TldD/E C-terminal" evidence="7">
    <location>
        <begin position="255"/>
        <end position="487"/>
    </location>
</feature>
<dbReference type="GO" id="GO:0008237">
    <property type="term" value="F:metallopeptidase activity"/>
    <property type="evidence" value="ECO:0007669"/>
    <property type="project" value="UniProtKB-KW"/>
</dbReference>
<comment type="similarity">
    <text evidence="1">Belongs to the peptidase U62 family.</text>
</comment>
<dbReference type="SUPFAM" id="SSF111283">
    <property type="entry name" value="Putative modulator of DNA gyrase, PmbA/TldD"/>
    <property type="match status" value="1"/>
</dbReference>
<dbReference type="Gene3D" id="3.30.2290.10">
    <property type="entry name" value="PmbA/TldD superfamily"/>
    <property type="match status" value="1"/>
</dbReference>
<dbReference type="GO" id="GO:0005829">
    <property type="term" value="C:cytosol"/>
    <property type="evidence" value="ECO:0007669"/>
    <property type="project" value="TreeGrafter"/>
</dbReference>
<protein>
    <submittedName>
        <fullName evidence="9">Microcin-processing peptidase 2</fullName>
    </submittedName>
</protein>
<feature type="compositionally biased region" description="Basic and acidic residues" evidence="5">
    <location>
        <begin position="17"/>
        <end position="29"/>
    </location>
</feature>
<feature type="region of interest" description="Disordered" evidence="5">
    <location>
        <begin position="1"/>
        <end position="29"/>
    </location>
</feature>
<feature type="domain" description="Metalloprotease TldD/E central" evidence="8">
    <location>
        <begin position="141"/>
        <end position="246"/>
    </location>
</feature>
<evidence type="ECO:0000256" key="3">
    <source>
        <dbReference type="ARBA" id="ARBA00022801"/>
    </source>
</evidence>
<evidence type="ECO:0000256" key="4">
    <source>
        <dbReference type="ARBA" id="ARBA00023049"/>
    </source>
</evidence>
<evidence type="ECO:0000256" key="2">
    <source>
        <dbReference type="ARBA" id="ARBA00022670"/>
    </source>
</evidence>
<keyword evidence="4" id="KW-0482">Metalloprotease</keyword>
<dbReference type="STRING" id="1702221.AALO17_00930"/>
<evidence type="ECO:0000256" key="1">
    <source>
        <dbReference type="ARBA" id="ARBA00005836"/>
    </source>
</evidence>
<dbReference type="InterPro" id="IPR036059">
    <property type="entry name" value="TldD/PmbA_sf"/>
</dbReference>
<evidence type="ECO:0000259" key="7">
    <source>
        <dbReference type="Pfam" id="PF19289"/>
    </source>
</evidence>
<proteinExistence type="inferred from homology"/>
<dbReference type="GO" id="GO:0006508">
    <property type="term" value="P:proteolysis"/>
    <property type="evidence" value="ECO:0007669"/>
    <property type="project" value="UniProtKB-KW"/>
</dbReference>
<dbReference type="KEGG" id="fro:AALO17_00930"/>
<dbReference type="InterPro" id="IPR045570">
    <property type="entry name" value="Metalloprtase-TldD/E_cen_dom"/>
</dbReference>
<keyword evidence="3" id="KW-0378">Hydrolase</keyword>
<gene>
    <name evidence="9" type="ORF">AALO17_00930</name>
</gene>
<dbReference type="EMBL" id="CP011391">
    <property type="protein sequence ID" value="AMK53227.1"/>
    <property type="molecule type" value="Genomic_DNA"/>
</dbReference>
<dbReference type="InterPro" id="IPR035068">
    <property type="entry name" value="TldD/PmbA_N"/>
</dbReference>
<dbReference type="Proteomes" id="UP000069771">
    <property type="component" value="Chromosome"/>
</dbReference>
<feature type="domain" description="Metalloprotease TldD/E N-terminal" evidence="6">
    <location>
        <begin position="53"/>
        <end position="113"/>
    </location>
</feature>
<dbReference type="InterPro" id="IPR051463">
    <property type="entry name" value="Peptidase_U62_metallo"/>
</dbReference>
<dbReference type="PANTHER" id="PTHR30624">
    <property type="entry name" value="UNCHARACTERIZED PROTEIN TLDD AND PMBA"/>
    <property type="match status" value="1"/>
</dbReference>
<sequence length="491" mass="52924">MHEPQRFQGMNPADVCGDNRRQMTADTGGERMLKKEQLERLLTEAMDSGADFAEIFEEDAVSESLSMLDGKVENVDRALREGTGIRLYKDLQTAYGYSNSARYEDLLALVKDLRTAFEGTSGRQVVLTEEAVPNISPVKTDPVDAPLQDKTALMMQAWEAVKDEPEIEKVSVSLSSLRQKVQISNSDGRLVKDTRIRTRMGVSIYAARGEDRQSGFEGPGASMGLEFYEGGIPAQAAKNAAATARVLLDAVDAPSGRMPVIIDNGFGGVIFHEACGHALEATAVAKEQSVFAGKKGTQIASTKVTAIDDGTIPNAWGSQNVDDEGNPQQRRVLIQDGILTQYMVDRFNGRRMQEGSSGSGRRQNYKYEPTSRMSNTYIAAGSDEFDEMFEGIEKGLYAKRMGGGSVNPQTGEFNFAVSEGYLIENGKVTKPVRGASLIGSGAEILMNIDRVGKDLKRAQGMCGSVSGSIPTDVGQPAIRVSSITVGGTAGE</sequence>
<dbReference type="Pfam" id="PF19290">
    <property type="entry name" value="PmbA_TldD_2nd"/>
    <property type="match status" value="1"/>
</dbReference>
<dbReference type="InterPro" id="IPR025502">
    <property type="entry name" value="TldD"/>
</dbReference>
<evidence type="ECO:0000313" key="10">
    <source>
        <dbReference type="Proteomes" id="UP000069771"/>
    </source>
</evidence>
<accession>A0A140DRF0</accession>